<reference evidence="10 11" key="2">
    <citation type="submission" date="2024-05" db="EMBL/GenBank/DDBJ databases">
        <authorList>
            <person name="Chen Y."/>
            <person name="Shah S."/>
            <person name="Dougan E. K."/>
            <person name="Thang M."/>
            <person name="Chan C."/>
        </authorList>
    </citation>
    <scope>NUCLEOTIDE SEQUENCE [LARGE SCALE GENOMIC DNA]</scope>
</reference>
<evidence type="ECO:0000259" key="8">
    <source>
        <dbReference type="Pfam" id="PF06925"/>
    </source>
</evidence>
<evidence type="ECO:0000256" key="6">
    <source>
        <dbReference type="SAM" id="MobiDB-lite"/>
    </source>
</evidence>
<evidence type="ECO:0000256" key="2">
    <source>
        <dbReference type="ARBA" id="ARBA00012615"/>
    </source>
</evidence>
<organism evidence="9">
    <name type="scientific">Cladocopium goreaui</name>
    <dbReference type="NCBI Taxonomy" id="2562237"/>
    <lineage>
        <taxon>Eukaryota</taxon>
        <taxon>Sar</taxon>
        <taxon>Alveolata</taxon>
        <taxon>Dinophyceae</taxon>
        <taxon>Suessiales</taxon>
        <taxon>Symbiodiniaceae</taxon>
        <taxon>Cladocopium</taxon>
    </lineage>
</organism>
<dbReference type="InterPro" id="IPR009695">
    <property type="entry name" value="Diacylglyc_glucosyltr_N"/>
</dbReference>
<feature type="compositionally biased region" description="Acidic residues" evidence="6">
    <location>
        <begin position="33"/>
        <end position="42"/>
    </location>
</feature>
<dbReference type="PANTHER" id="PTHR43025">
    <property type="entry name" value="MONOGALACTOSYLDIACYLGLYCEROL SYNTHASE"/>
    <property type="match status" value="1"/>
</dbReference>
<feature type="domain" description="Glycosyl transferase family 28 C-terminal" evidence="7">
    <location>
        <begin position="291"/>
        <end position="457"/>
    </location>
</feature>
<protein>
    <recommendedName>
        <fullName evidence="2">monogalactosyldiacylglycerol synthase</fullName>
        <ecNumber evidence="2">2.4.1.46</ecNumber>
    </recommendedName>
</protein>
<feature type="domain" description="Diacylglycerol glucosyltransferase N-terminal" evidence="8">
    <location>
        <begin position="82"/>
        <end position="258"/>
    </location>
</feature>
<sequence length="523" mass="58660">MEQRSEPRTSDSKQESSFAFFFDTEPRTIQEQSVEEEDEEVPNAESALRVQSSSEDGHEAGPVAYQLPRKIHIYFSDTGGGHRASALALEAALEKQYGSQVSVELIDFFRAAMPWPLSQAPETYQTLGNFPSVYKRAWDYDQDSEKWQDTTSYQWMWSYSKEHIVKYLQPLDLDLVISVHPLIHHLVIEALEEISRGSDVPREDIRLPVVTVVTDLGSAHLSWFDPRVDLLFVPSQEIYQLAIKHCVPKGKINLSGLPLREGFWSADPIRPEEKKRLQEQLGLRPTERPEVVLLMGGGEGFGRLNDVACAIGDTLIGLGYGQLVVVCGRNEEARKFLSERKWMSRQLGEWLFEPLILGFVKNIDEYMTAADCLVTKAGPGSIAEGMIKGLPCLLTAFVPGQEEGNIGYVTENDAGAYVSDEEPEQIAETIADWLADPERLQTMSENARRLAKPDAALQIARRICDGLLDLGVELKEVKASDFQSSNREKLLERKEKRQARRRADGEGNKVCEPDDQGDTDSAS</sequence>
<keyword evidence="4" id="KW-0808">Transferase</keyword>
<reference evidence="9" key="1">
    <citation type="submission" date="2022-10" db="EMBL/GenBank/DDBJ databases">
        <authorList>
            <person name="Chen Y."/>
            <person name="Dougan E. K."/>
            <person name="Chan C."/>
            <person name="Rhodes N."/>
            <person name="Thang M."/>
        </authorList>
    </citation>
    <scope>NUCLEOTIDE SEQUENCE</scope>
</reference>
<dbReference type="Pfam" id="PF04101">
    <property type="entry name" value="Glyco_tran_28_C"/>
    <property type="match status" value="1"/>
</dbReference>
<dbReference type="Proteomes" id="UP001152797">
    <property type="component" value="Unassembled WGS sequence"/>
</dbReference>
<name>A0A9P1G696_9DINO</name>
<evidence type="ECO:0000259" key="7">
    <source>
        <dbReference type="Pfam" id="PF04101"/>
    </source>
</evidence>
<feature type="compositionally biased region" description="Basic and acidic residues" evidence="6">
    <location>
        <begin position="486"/>
        <end position="512"/>
    </location>
</feature>
<evidence type="ECO:0000256" key="4">
    <source>
        <dbReference type="ARBA" id="ARBA00022679"/>
    </source>
</evidence>
<evidence type="ECO:0000313" key="10">
    <source>
        <dbReference type="EMBL" id="CAL4788493.1"/>
    </source>
</evidence>
<evidence type="ECO:0000256" key="3">
    <source>
        <dbReference type="ARBA" id="ARBA00022676"/>
    </source>
</evidence>
<dbReference type="OrthoDB" id="421562at2759"/>
<dbReference type="EMBL" id="CAMXCT030002896">
    <property type="protein sequence ID" value="CAL4788493.1"/>
    <property type="molecule type" value="Genomic_DNA"/>
</dbReference>
<evidence type="ECO:0000313" key="9">
    <source>
        <dbReference type="EMBL" id="CAI4001181.1"/>
    </source>
</evidence>
<dbReference type="PANTHER" id="PTHR43025:SF3">
    <property type="entry name" value="MONOGALACTOSYLDIACYLGLYCEROL SYNTHASE 1, CHLOROPLASTIC"/>
    <property type="match status" value="1"/>
</dbReference>
<dbReference type="GO" id="GO:0046509">
    <property type="term" value="F:1,2-diacylglycerol 3-beta-galactosyltransferase activity"/>
    <property type="evidence" value="ECO:0007669"/>
    <property type="project" value="UniProtKB-EC"/>
</dbReference>
<keyword evidence="3" id="KW-0328">Glycosyltransferase</keyword>
<evidence type="ECO:0000256" key="1">
    <source>
        <dbReference type="ARBA" id="ARBA00006962"/>
    </source>
</evidence>
<feature type="region of interest" description="Disordered" evidence="6">
    <location>
        <begin position="482"/>
        <end position="523"/>
    </location>
</feature>
<accession>A0A9P1G696</accession>
<dbReference type="EMBL" id="CAMXCT010002896">
    <property type="protein sequence ID" value="CAI4001181.1"/>
    <property type="molecule type" value="Genomic_DNA"/>
</dbReference>
<keyword evidence="11" id="KW-1185">Reference proteome</keyword>
<feature type="compositionally biased region" description="Basic and acidic residues" evidence="6">
    <location>
        <begin position="1"/>
        <end position="14"/>
    </location>
</feature>
<comment type="caution">
    <text evidence="9">The sequence shown here is derived from an EMBL/GenBank/DDBJ whole genome shotgun (WGS) entry which is preliminary data.</text>
</comment>
<proteinExistence type="inferred from homology"/>
<comment type="subcellular location">
    <subcellularLocation>
        <location evidence="5">Plastid</location>
        <location evidence="5">Chloroplast membrane</location>
    </subcellularLocation>
</comment>
<dbReference type="SUPFAM" id="SSF53756">
    <property type="entry name" value="UDP-Glycosyltransferase/glycogen phosphorylase"/>
    <property type="match status" value="1"/>
</dbReference>
<dbReference type="EMBL" id="CAMXCT020002896">
    <property type="protein sequence ID" value="CAL1154556.1"/>
    <property type="molecule type" value="Genomic_DNA"/>
</dbReference>
<feature type="compositionally biased region" description="Acidic residues" evidence="6">
    <location>
        <begin position="513"/>
        <end position="523"/>
    </location>
</feature>
<gene>
    <name evidence="9" type="ORF">C1SCF055_LOCUS27249</name>
</gene>
<dbReference type="InterPro" id="IPR050519">
    <property type="entry name" value="Glycosyltransf_28_UgtP"/>
</dbReference>
<dbReference type="GO" id="GO:0009247">
    <property type="term" value="P:glycolipid biosynthetic process"/>
    <property type="evidence" value="ECO:0007669"/>
    <property type="project" value="InterPro"/>
</dbReference>
<evidence type="ECO:0000256" key="5">
    <source>
        <dbReference type="ARBA" id="ARBA00046299"/>
    </source>
</evidence>
<dbReference type="EC" id="2.4.1.46" evidence="2"/>
<dbReference type="InterPro" id="IPR007235">
    <property type="entry name" value="Glyco_trans_28_C"/>
</dbReference>
<comment type="similarity">
    <text evidence="1">Belongs to the glycosyltransferase 28 family.</text>
</comment>
<dbReference type="Pfam" id="PF06925">
    <property type="entry name" value="MGDG_synth"/>
    <property type="match status" value="1"/>
</dbReference>
<dbReference type="GO" id="GO:0031969">
    <property type="term" value="C:chloroplast membrane"/>
    <property type="evidence" value="ECO:0007669"/>
    <property type="project" value="UniProtKB-SubCell"/>
</dbReference>
<dbReference type="Gene3D" id="3.40.50.2000">
    <property type="entry name" value="Glycogen Phosphorylase B"/>
    <property type="match status" value="1"/>
</dbReference>
<feature type="region of interest" description="Disordered" evidence="6">
    <location>
        <begin position="1"/>
        <end position="61"/>
    </location>
</feature>
<dbReference type="AlphaFoldDB" id="A0A9P1G696"/>
<evidence type="ECO:0000313" key="11">
    <source>
        <dbReference type="Proteomes" id="UP001152797"/>
    </source>
</evidence>